<name>A1UB30_MYCSK</name>
<dbReference type="HOGENOM" id="CLU_061994_0_0_11"/>
<gene>
    <name evidence="1" type="ordered locus">Mkms_0822</name>
</gene>
<sequence length="378" mass="42897">MSKIFGPPSVRAIRSALDEVPGAIREEPLPEDAGAGSKPATEIPLWDPGDEWFATDVVDAPLESEWEEGVTDEPSVVFEVPPFVTDAGIREALGEDRIQQLRRLHQVRGVDALGWYVTFHQRRYQHGVHIPVEGVLWLVLHALQGVQLTVERRIELAFHAILRHELFHFEADCMTANWELATGVEVYWKSRGLRNNNGYIEQEEGLANAYMLRGFKHPTRLLANSAGTYSALKRFCEHQPPGYDYGPDFARTRTSYLRECNWLSDTYHQASSATWHAPDALDTVIFYPNPVRIDWTRCPIILDDPVDLLQRLGIGVSLFRAVEDVLETPKFRSALSKLDSQLQKLWSTRKADLARSTALKSLDFKPWKKAGVKSREVV</sequence>
<dbReference type="AlphaFoldDB" id="A1UB30"/>
<accession>A1UB30</accession>
<evidence type="ECO:0000313" key="1">
    <source>
        <dbReference type="EMBL" id="ABL90038.1"/>
    </source>
</evidence>
<protein>
    <submittedName>
        <fullName evidence="1">Uncharacterized protein</fullName>
    </submittedName>
</protein>
<dbReference type="STRING" id="189918.Mkms_0822"/>
<dbReference type="KEGG" id="mkm:Mkms_0822"/>
<reference evidence="1" key="1">
    <citation type="submission" date="2006-12" db="EMBL/GenBank/DDBJ databases">
        <title>Complete sequence of chromosome of Mycobacterium sp. KMS.</title>
        <authorList>
            <consortium name="US DOE Joint Genome Institute"/>
            <person name="Copeland A."/>
            <person name="Lucas S."/>
            <person name="Lapidus A."/>
            <person name="Barry K."/>
            <person name="Detter J.C."/>
            <person name="Glavina del Rio T."/>
            <person name="Hammon N."/>
            <person name="Israni S."/>
            <person name="Dalin E."/>
            <person name="Tice H."/>
            <person name="Pitluck S."/>
            <person name="Kiss H."/>
            <person name="Brettin T."/>
            <person name="Bruce D."/>
            <person name="Han C."/>
            <person name="Tapia R."/>
            <person name="Gilna P."/>
            <person name="Schmutz J."/>
            <person name="Larimer F."/>
            <person name="Land M."/>
            <person name="Hauser L."/>
            <person name="Kyrpides N."/>
            <person name="Mikhailova N."/>
            <person name="Miller C.D."/>
            <person name="Richardson P."/>
        </authorList>
    </citation>
    <scope>NUCLEOTIDE SEQUENCE [LARGE SCALE GENOMIC DNA]</scope>
    <source>
        <strain evidence="1">KMS</strain>
    </source>
</reference>
<organism evidence="1">
    <name type="scientific">Mycobacterium sp. (strain KMS)</name>
    <dbReference type="NCBI Taxonomy" id="189918"/>
    <lineage>
        <taxon>Bacteria</taxon>
        <taxon>Bacillati</taxon>
        <taxon>Actinomycetota</taxon>
        <taxon>Actinomycetes</taxon>
        <taxon>Mycobacteriales</taxon>
        <taxon>Mycobacteriaceae</taxon>
        <taxon>Mycobacterium</taxon>
    </lineage>
</organism>
<dbReference type="EMBL" id="CP000518">
    <property type="protein sequence ID" value="ABL90038.1"/>
    <property type="molecule type" value="Genomic_DNA"/>
</dbReference>
<proteinExistence type="predicted"/>